<evidence type="ECO:0000313" key="2">
    <source>
        <dbReference type="EMBL" id="MBB2890144.1"/>
    </source>
</evidence>
<feature type="domain" description="Glycosyltransferase 2-like" evidence="1">
    <location>
        <begin position="31"/>
        <end position="156"/>
    </location>
</feature>
<dbReference type="Gene3D" id="3.90.550.10">
    <property type="entry name" value="Spore Coat Polysaccharide Biosynthesis Protein SpsA, Chain A"/>
    <property type="match status" value="1"/>
</dbReference>
<dbReference type="Proteomes" id="UP000559182">
    <property type="component" value="Unassembled WGS sequence"/>
</dbReference>
<sequence length="329" mass="35321">MRSITAAVLGVEGRSNEEARVAVTKAEHIALIVVTYNSADLLVGLGQSLSSGLDPIPYSVVVVDNNSTDDSADLARQLPNVRVVQTGRNGGYSAGINAGIAAADPAATAYLILNPDVRLESGCGQHLLQALRTPGVGIAVPRLSDGNGNLIYSMRREPSLRSAFLETAIGSRRLARVRDIGETVYDPSKYETSTRTDWAEGSTQLISRECIEATGPWDESFFLFSEETEFALRASDIGFATVFVPAASATHLEGSRGDPVRSALACRNRVVLYSRRHAVPAAATFYLCSVVGELLRATSGRAESKAAVRVLLSRRRMRAMPGPDWLRSL</sequence>
<gene>
    <name evidence="2" type="ORF">FHU39_000128</name>
</gene>
<name>A0A839N211_9MICO</name>
<dbReference type="RefSeq" id="WP_221185074.1">
    <property type="nucleotide sequence ID" value="NZ_JACHVQ010000001.1"/>
</dbReference>
<evidence type="ECO:0000313" key="3">
    <source>
        <dbReference type="Proteomes" id="UP000559182"/>
    </source>
</evidence>
<accession>A0A839N211</accession>
<dbReference type="PANTHER" id="PTHR43179">
    <property type="entry name" value="RHAMNOSYLTRANSFERASE WBBL"/>
    <property type="match status" value="1"/>
</dbReference>
<dbReference type="InterPro" id="IPR029044">
    <property type="entry name" value="Nucleotide-diphossugar_trans"/>
</dbReference>
<organism evidence="2 3">
    <name type="scientific">Flexivirga oryzae</name>
    <dbReference type="NCBI Taxonomy" id="1794944"/>
    <lineage>
        <taxon>Bacteria</taxon>
        <taxon>Bacillati</taxon>
        <taxon>Actinomycetota</taxon>
        <taxon>Actinomycetes</taxon>
        <taxon>Micrococcales</taxon>
        <taxon>Dermacoccaceae</taxon>
        <taxon>Flexivirga</taxon>
    </lineage>
</organism>
<dbReference type="InterPro" id="IPR001173">
    <property type="entry name" value="Glyco_trans_2-like"/>
</dbReference>
<protein>
    <submittedName>
        <fullName evidence="2">GT2 family glycosyltransferase</fullName>
    </submittedName>
</protein>
<reference evidence="2 3" key="1">
    <citation type="submission" date="2020-08" db="EMBL/GenBank/DDBJ databases">
        <title>Sequencing the genomes of 1000 actinobacteria strains.</title>
        <authorList>
            <person name="Klenk H.-P."/>
        </authorList>
    </citation>
    <scope>NUCLEOTIDE SEQUENCE [LARGE SCALE GENOMIC DNA]</scope>
    <source>
        <strain evidence="2 3">DSM 105369</strain>
    </source>
</reference>
<dbReference type="Pfam" id="PF00535">
    <property type="entry name" value="Glycos_transf_2"/>
    <property type="match status" value="1"/>
</dbReference>
<comment type="caution">
    <text evidence="2">The sequence shown here is derived from an EMBL/GenBank/DDBJ whole genome shotgun (WGS) entry which is preliminary data.</text>
</comment>
<dbReference type="GO" id="GO:0016740">
    <property type="term" value="F:transferase activity"/>
    <property type="evidence" value="ECO:0007669"/>
    <property type="project" value="UniProtKB-KW"/>
</dbReference>
<dbReference type="PANTHER" id="PTHR43179:SF7">
    <property type="entry name" value="RHAMNOSYLTRANSFERASE WBBL"/>
    <property type="match status" value="1"/>
</dbReference>
<evidence type="ECO:0000259" key="1">
    <source>
        <dbReference type="Pfam" id="PF00535"/>
    </source>
</evidence>
<proteinExistence type="predicted"/>
<dbReference type="SUPFAM" id="SSF53448">
    <property type="entry name" value="Nucleotide-diphospho-sugar transferases"/>
    <property type="match status" value="1"/>
</dbReference>
<dbReference type="AlphaFoldDB" id="A0A839N211"/>
<keyword evidence="2" id="KW-0808">Transferase</keyword>
<dbReference type="EMBL" id="JACHVQ010000001">
    <property type="protein sequence ID" value="MBB2890144.1"/>
    <property type="molecule type" value="Genomic_DNA"/>
</dbReference>
<keyword evidence="3" id="KW-1185">Reference proteome</keyword>